<comment type="caution">
    <text evidence="1">The sequence shown here is derived from an EMBL/GenBank/DDBJ whole genome shotgun (WGS) entry which is preliminary data.</text>
</comment>
<sequence>MKEKLLSVLACPKCYTSLDYNEKEQILICSHDQLVYLISDGIPVLLEDKASIIKSSIMESNEVTR</sequence>
<accession>A0ABR7QVX9</accession>
<organism evidence="1 2">
    <name type="scientific">Frischella japonica</name>
    <dbReference type="NCBI Taxonomy" id="2741544"/>
    <lineage>
        <taxon>Bacteria</taxon>
        <taxon>Pseudomonadati</taxon>
        <taxon>Pseudomonadota</taxon>
        <taxon>Gammaproteobacteria</taxon>
        <taxon>Orbales</taxon>
        <taxon>Orbaceae</taxon>
        <taxon>Frischella</taxon>
    </lineage>
</organism>
<dbReference type="InterPro" id="IPR005651">
    <property type="entry name" value="Trm112-like"/>
</dbReference>
<dbReference type="RefSeq" id="WP_187754771.1">
    <property type="nucleotide sequence ID" value="NZ_JABURY010000006.1"/>
</dbReference>
<proteinExistence type="predicted"/>
<keyword evidence="2" id="KW-1185">Reference proteome</keyword>
<dbReference type="EMBL" id="JABURY010000006">
    <property type="protein sequence ID" value="MBC9130345.1"/>
    <property type="molecule type" value="Genomic_DNA"/>
</dbReference>
<dbReference type="Proteomes" id="UP000651208">
    <property type="component" value="Unassembled WGS sequence"/>
</dbReference>
<evidence type="ECO:0000313" key="1">
    <source>
        <dbReference type="EMBL" id="MBC9130345.1"/>
    </source>
</evidence>
<protein>
    <submittedName>
        <fullName evidence="1">Trm112 family protein</fullName>
    </submittedName>
</protein>
<dbReference type="SUPFAM" id="SSF158997">
    <property type="entry name" value="Trm112p-like"/>
    <property type="match status" value="1"/>
</dbReference>
<dbReference type="PANTHER" id="PTHR33505:SF4">
    <property type="entry name" value="PROTEIN PREY, MITOCHONDRIAL"/>
    <property type="match status" value="1"/>
</dbReference>
<gene>
    <name evidence="1" type="ORF">FcAc13_03365</name>
</gene>
<evidence type="ECO:0000313" key="2">
    <source>
        <dbReference type="Proteomes" id="UP000651208"/>
    </source>
</evidence>
<dbReference type="Pfam" id="PF03966">
    <property type="entry name" value="Trm112p"/>
    <property type="match status" value="1"/>
</dbReference>
<name>A0ABR7QVX9_9GAMM</name>
<dbReference type="Gene3D" id="2.20.25.10">
    <property type="match status" value="1"/>
</dbReference>
<reference evidence="1 2" key="1">
    <citation type="submission" date="2020-06" db="EMBL/GenBank/DDBJ databases">
        <title>Frischella cerana isolated from Apis cerana gut homogenate.</title>
        <authorList>
            <person name="Wolter L.A."/>
            <person name="Suenami S."/>
            <person name="Miyazaki R."/>
        </authorList>
    </citation>
    <scope>NUCLEOTIDE SEQUENCE [LARGE SCALE GENOMIC DNA]</scope>
    <source>
        <strain evidence="1 2">Ac13</strain>
    </source>
</reference>
<dbReference type="PANTHER" id="PTHR33505">
    <property type="entry name" value="ZGC:162634"/>
    <property type="match status" value="1"/>
</dbReference>